<accession>A0AA39T9F6</accession>
<feature type="compositionally biased region" description="Gly residues" evidence="1">
    <location>
        <begin position="184"/>
        <end position="198"/>
    </location>
</feature>
<reference evidence="2" key="1">
    <citation type="submission" date="2023-06" db="EMBL/GenBank/DDBJ databases">
        <authorList>
            <consortium name="Lawrence Berkeley National Laboratory"/>
            <person name="Ahrendt S."/>
            <person name="Sahu N."/>
            <person name="Indic B."/>
            <person name="Wong-Bajracharya J."/>
            <person name="Merenyi Z."/>
            <person name="Ke H.-M."/>
            <person name="Monk M."/>
            <person name="Kocsube S."/>
            <person name="Drula E."/>
            <person name="Lipzen A."/>
            <person name="Balint B."/>
            <person name="Henrissat B."/>
            <person name="Andreopoulos B."/>
            <person name="Martin F.M."/>
            <person name="Harder C.B."/>
            <person name="Rigling D."/>
            <person name="Ford K.L."/>
            <person name="Foster G.D."/>
            <person name="Pangilinan J."/>
            <person name="Papanicolaou A."/>
            <person name="Barry K."/>
            <person name="LaButti K."/>
            <person name="Viragh M."/>
            <person name="Koriabine M."/>
            <person name="Yan M."/>
            <person name="Riley R."/>
            <person name="Champramary S."/>
            <person name="Plett K.L."/>
            <person name="Tsai I.J."/>
            <person name="Slot J."/>
            <person name="Sipos G."/>
            <person name="Plett J."/>
            <person name="Nagy L.G."/>
            <person name="Grigoriev I.V."/>
        </authorList>
    </citation>
    <scope>NUCLEOTIDE SEQUENCE</scope>
    <source>
        <strain evidence="2">HWK02</strain>
    </source>
</reference>
<sequence length="412" mass="44772">MADLDPFPFPMRPPLFLRGNGNQDGSSASSRARLVLSPPLLLPFRKRFPAWLELVRSVTPHILVSALRKDKASFHQGTLVSVISRGTTIETSQGLFLRTTLPTPLVQLPHDINYTPDFELESLTIVEVPDSLGHLDGDRKGYNPKSGKEYRYAQRGGGSPALLSRASHRLPAFVAPEHRASRGGFGSGGIDNAGGGPSFGSEAGGEIRAEGEGRSRHHAYALEPGRYASISCMAPCSRSLRVPPPYPDLRSGSFKTSCLLSESRLEQLQMWMVVPVDVEIGKLSYIRTEIQRQLNDSPLEVKVLRVVPDNEAGGRDDSRRCTCASMVACRLMDIVTVQGSHVLRAARGAFGSEGVDDARGHPGFGSEAGSEICARGEGETGLTKERDTAAVESRVLHEHEEDPLTRSRRGAW</sequence>
<proteinExistence type="predicted"/>
<dbReference type="EMBL" id="JAUEPU010000203">
    <property type="protein sequence ID" value="KAK0473666.1"/>
    <property type="molecule type" value="Genomic_DNA"/>
</dbReference>
<feature type="region of interest" description="Disordered" evidence="1">
    <location>
        <begin position="357"/>
        <end position="412"/>
    </location>
</feature>
<feature type="compositionally biased region" description="Basic and acidic residues" evidence="1">
    <location>
        <begin position="374"/>
        <end position="405"/>
    </location>
</feature>
<comment type="caution">
    <text evidence="2">The sequence shown here is derived from an EMBL/GenBank/DDBJ whole genome shotgun (WGS) entry which is preliminary data.</text>
</comment>
<gene>
    <name evidence="2" type="ORF">EDD18DRAFT_1339811</name>
</gene>
<keyword evidence="3" id="KW-1185">Reference proteome</keyword>
<organism evidence="2 3">
    <name type="scientific">Armillaria luteobubalina</name>
    <dbReference type="NCBI Taxonomy" id="153913"/>
    <lineage>
        <taxon>Eukaryota</taxon>
        <taxon>Fungi</taxon>
        <taxon>Dikarya</taxon>
        <taxon>Basidiomycota</taxon>
        <taxon>Agaricomycotina</taxon>
        <taxon>Agaricomycetes</taxon>
        <taxon>Agaricomycetidae</taxon>
        <taxon>Agaricales</taxon>
        <taxon>Marasmiineae</taxon>
        <taxon>Physalacriaceae</taxon>
        <taxon>Armillaria</taxon>
    </lineage>
</organism>
<dbReference type="AlphaFoldDB" id="A0AA39T9F6"/>
<evidence type="ECO:0000256" key="1">
    <source>
        <dbReference type="SAM" id="MobiDB-lite"/>
    </source>
</evidence>
<protein>
    <submittedName>
        <fullName evidence="2">Uncharacterized protein</fullName>
    </submittedName>
</protein>
<evidence type="ECO:0000313" key="2">
    <source>
        <dbReference type="EMBL" id="KAK0473666.1"/>
    </source>
</evidence>
<dbReference type="Proteomes" id="UP001175228">
    <property type="component" value="Unassembled WGS sequence"/>
</dbReference>
<evidence type="ECO:0000313" key="3">
    <source>
        <dbReference type="Proteomes" id="UP001175228"/>
    </source>
</evidence>
<name>A0AA39T9F6_9AGAR</name>
<feature type="compositionally biased region" description="Basic and acidic residues" evidence="1">
    <location>
        <begin position="205"/>
        <end position="214"/>
    </location>
</feature>
<feature type="region of interest" description="Disordered" evidence="1">
    <location>
        <begin position="184"/>
        <end position="216"/>
    </location>
</feature>